<dbReference type="EMBL" id="WUAV01000003">
    <property type="protein sequence ID" value="KAF1763152.1"/>
    <property type="molecule type" value="Genomic_DNA"/>
</dbReference>
<evidence type="ECO:0000259" key="1">
    <source>
        <dbReference type="Pfam" id="PF01827"/>
    </source>
</evidence>
<dbReference type="AlphaFoldDB" id="A0A6A5H9S3"/>
<reference evidence="2 3" key="1">
    <citation type="submission" date="2019-12" db="EMBL/GenBank/DDBJ databases">
        <title>Chromosome-level assembly of the Caenorhabditis remanei genome.</title>
        <authorList>
            <person name="Teterina A.A."/>
            <person name="Willis J.H."/>
            <person name="Phillips P.C."/>
        </authorList>
    </citation>
    <scope>NUCLEOTIDE SEQUENCE [LARGE SCALE GENOMIC DNA]</scope>
    <source>
        <strain evidence="2 3">PX506</strain>
        <tissue evidence="2">Whole organism</tissue>
    </source>
</reference>
<dbReference type="Pfam" id="PF01827">
    <property type="entry name" value="FTH"/>
    <property type="match status" value="1"/>
</dbReference>
<sequence length="395" mass="46382">MPLAYNQEVINGILFTFHFQKELPFFAHQKLIEITGVEVMSQEQVTEFFKMIDNGEFRLQKEVENVTLAQVLNVPNFVEKYLDIETRLRLRKTCTTIRETLNEKPLFIDCLKYKCNINCIEISTNEGFKVSYEITEGGLNVKNGEKVNLINATNEEKVEIIQRDLMSIFGSEKLRIDTFEIENYKKHVEAQFGSIALRNTLNEVPNKLKIRNLKYGVEEVNEVLIETLKTIDPESLKFLRLFVLQFAYFWTPVVDLYNLQQWKCLKSLKVFYRVLVISDIIRFYTHVDNAHLEIDGFYSYSNYTPLHTSIMMIKDKLLQNPNLKQFKMEACFGMMNRAFENVKASLQQYNTNNAPHPCWISIPYPNSDKKLEILVDKMIIWFKGPCYVEGDEFEQ</sequence>
<dbReference type="Proteomes" id="UP000483820">
    <property type="component" value="Chromosome III"/>
</dbReference>
<dbReference type="GeneID" id="78775189"/>
<organism evidence="2 3">
    <name type="scientific">Caenorhabditis remanei</name>
    <name type="common">Caenorhabditis vulgaris</name>
    <dbReference type="NCBI Taxonomy" id="31234"/>
    <lineage>
        <taxon>Eukaryota</taxon>
        <taxon>Metazoa</taxon>
        <taxon>Ecdysozoa</taxon>
        <taxon>Nematoda</taxon>
        <taxon>Chromadorea</taxon>
        <taxon>Rhabditida</taxon>
        <taxon>Rhabditina</taxon>
        <taxon>Rhabditomorpha</taxon>
        <taxon>Rhabditoidea</taxon>
        <taxon>Rhabditidae</taxon>
        <taxon>Peloderinae</taxon>
        <taxon>Caenorhabditis</taxon>
    </lineage>
</organism>
<proteinExistence type="predicted"/>
<accession>A0A6A5H9S3</accession>
<evidence type="ECO:0000313" key="2">
    <source>
        <dbReference type="EMBL" id="KAF1763152.1"/>
    </source>
</evidence>
<dbReference type="KEGG" id="crq:GCK72_011418"/>
<feature type="domain" description="DUF38" evidence="1">
    <location>
        <begin position="197"/>
        <end position="329"/>
    </location>
</feature>
<gene>
    <name evidence="2" type="ORF">GCK72_011418</name>
</gene>
<comment type="caution">
    <text evidence="2">The sequence shown here is derived from an EMBL/GenBank/DDBJ whole genome shotgun (WGS) entry which is preliminary data.</text>
</comment>
<dbReference type="InterPro" id="IPR002900">
    <property type="entry name" value="DUF38/FTH_CAE_spp"/>
</dbReference>
<name>A0A6A5H9S3_CAERE</name>
<dbReference type="RefSeq" id="XP_053588009.1">
    <property type="nucleotide sequence ID" value="XM_053728432.1"/>
</dbReference>
<evidence type="ECO:0000313" key="3">
    <source>
        <dbReference type="Proteomes" id="UP000483820"/>
    </source>
</evidence>
<protein>
    <recommendedName>
        <fullName evidence="1">DUF38 domain-containing protein</fullName>
    </recommendedName>
</protein>
<dbReference type="CTD" id="78775189"/>